<dbReference type="Proteomes" id="UP001497516">
    <property type="component" value="Chromosome 5"/>
</dbReference>
<organism evidence="1 2">
    <name type="scientific">Linum trigynum</name>
    <dbReference type="NCBI Taxonomy" id="586398"/>
    <lineage>
        <taxon>Eukaryota</taxon>
        <taxon>Viridiplantae</taxon>
        <taxon>Streptophyta</taxon>
        <taxon>Embryophyta</taxon>
        <taxon>Tracheophyta</taxon>
        <taxon>Spermatophyta</taxon>
        <taxon>Magnoliopsida</taxon>
        <taxon>eudicotyledons</taxon>
        <taxon>Gunneridae</taxon>
        <taxon>Pentapetalae</taxon>
        <taxon>rosids</taxon>
        <taxon>fabids</taxon>
        <taxon>Malpighiales</taxon>
        <taxon>Linaceae</taxon>
        <taxon>Linum</taxon>
    </lineage>
</organism>
<sequence>MNTLSIPSSKNFVLQSLSDVSIRINEEEYFPIEVDDNERVTMLFTFVILPIAFQDIRRTNWHFKAF</sequence>
<keyword evidence="2" id="KW-1185">Reference proteome</keyword>
<dbReference type="EMBL" id="OZ034818">
    <property type="protein sequence ID" value="CAL1390266.1"/>
    <property type="molecule type" value="Genomic_DNA"/>
</dbReference>
<evidence type="ECO:0000313" key="2">
    <source>
        <dbReference type="Proteomes" id="UP001497516"/>
    </source>
</evidence>
<gene>
    <name evidence="1" type="ORF">LTRI10_LOCUS31063</name>
</gene>
<protein>
    <submittedName>
        <fullName evidence="1">Uncharacterized protein</fullName>
    </submittedName>
</protein>
<reference evidence="1 2" key="1">
    <citation type="submission" date="2024-04" db="EMBL/GenBank/DDBJ databases">
        <authorList>
            <person name="Fracassetti M."/>
        </authorList>
    </citation>
    <scope>NUCLEOTIDE SEQUENCE [LARGE SCALE GENOMIC DNA]</scope>
</reference>
<proteinExistence type="predicted"/>
<evidence type="ECO:0000313" key="1">
    <source>
        <dbReference type="EMBL" id="CAL1390266.1"/>
    </source>
</evidence>
<dbReference type="AlphaFoldDB" id="A0AAV2EWC8"/>
<accession>A0AAV2EWC8</accession>
<name>A0AAV2EWC8_9ROSI</name>